<dbReference type="GO" id="GO:0006487">
    <property type="term" value="P:protein N-linked glycosylation"/>
    <property type="evidence" value="ECO:0007669"/>
    <property type="project" value="UniProtKB-UniRule"/>
</dbReference>
<sequence length="78" mass="7863">MTALDDWTAGTPIGALIPTSVYPAVTLLTVSTGVFAAGTFIIQGNKTPIVQQLQTAVVASVLLGVGTIFAANAAGLYL</sequence>
<evidence type="ECO:0000256" key="5">
    <source>
        <dbReference type="ARBA" id="ARBA00023136"/>
    </source>
</evidence>
<dbReference type="EMBL" id="PJQM01002399">
    <property type="protein sequence ID" value="RCH95682.1"/>
    <property type="molecule type" value="Genomic_DNA"/>
</dbReference>
<keyword evidence="4 6" id="KW-1133">Transmembrane helix</keyword>
<organism evidence="7 8">
    <name type="scientific">Rhizopus stolonifer</name>
    <name type="common">Rhizopus nigricans</name>
    <dbReference type="NCBI Taxonomy" id="4846"/>
    <lineage>
        <taxon>Eukaryota</taxon>
        <taxon>Fungi</taxon>
        <taxon>Fungi incertae sedis</taxon>
        <taxon>Mucoromycota</taxon>
        <taxon>Mucoromycotina</taxon>
        <taxon>Mucoromycetes</taxon>
        <taxon>Mucorales</taxon>
        <taxon>Mucorineae</taxon>
        <taxon>Rhizopodaceae</taxon>
        <taxon>Rhizopus</taxon>
    </lineage>
</organism>
<dbReference type="Pfam" id="PF05251">
    <property type="entry name" value="Ost5"/>
    <property type="match status" value="1"/>
</dbReference>
<evidence type="ECO:0000256" key="1">
    <source>
        <dbReference type="ARBA" id="ARBA00004141"/>
    </source>
</evidence>
<proteinExistence type="inferred from homology"/>
<dbReference type="InterPro" id="IPR007915">
    <property type="entry name" value="TMEM258/Ost5"/>
</dbReference>
<keyword evidence="8" id="KW-1185">Reference proteome</keyword>
<comment type="similarity">
    <text evidence="2 6">Belongs to the OST5 family.</text>
</comment>
<keyword evidence="3 6" id="KW-0812">Transmembrane</keyword>
<dbReference type="STRING" id="4846.A0A367K0A7"/>
<name>A0A367K0A7_RHIST</name>
<evidence type="ECO:0000256" key="2">
    <source>
        <dbReference type="ARBA" id="ARBA00009825"/>
    </source>
</evidence>
<dbReference type="GO" id="GO:0008250">
    <property type="term" value="C:oligosaccharyltransferase complex"/>
    <property type="evidence" value="ECO:0007669"/>
    <property type="project" value="UniProtKB-UniRule"/>
</dbReference>
<reference evidence="7 8" key="1">
    <citation type="journal article" date="2018" name="G3 (Bethesda)">
        <title>Phylogenetic and Phylogenomic Definition of Rhizopus Species.</title>
        <authorList>
            <person name="Gryganskyi A.P."/>
            <person name="Golan J."/>
            <person name="Dolatabadi S."/>
            <person name="Mondo S."/>
            <person name="Robb S."/>
            <person name="Idnurm A."/>
            <person name="Muszewska A."/>
            <person name="Steczkiewicz K."/>
            <person name="Masonjones S."/>
            <person name="Liao H.L."/>
            <person name="Gajdeczka M.T."/>
            <person name="Anike F."/>
            <person name="Vuek A."/>
            <person name="Anishchenko I.M."/>
            <person name="Voigt K."/>
            <person name="de Hoog G.S."/>
            <person name="Smith M.E."/>
            <person name="Heitman J."/>
            <person name="Vilgalys R."/>
            <person name="Stajich J.E."/>
        </authorList>
    </citation>
    <scope>NUCLEOTIDE SEQUENCE [LARGE SCALE GENOMIC DNA]</scope>
    <source>
        <strain evidence="7 8">LSU 92-RS-03</strain>
    </source>
</reference>
<comment type="subunit">
    <text evidence="6">Component of the oligosaccharyltransferase (OST) complex.</text>
</comment>
<feature type="transmembrane region" description="Helical" evidence="6">
    <location>
        <begin position="53"/>
        <end position="77"/>
    </location>
</feature>
<dbReference type="AlphaFoldDB" id="A0A367K0A7"/>
<accession>A0A367K0A7</accession>
<evidence type="ECO:0000313" key="7">
    <source>
        <dbReference type="EMBL" id="RCH95682.1"/>
    </source>
</evidence>
<gene>
    <name evidence="7" type="ORF">CU098_011279</name>
</gene>
<protein>
    <recommendedName>
        <fullName evidence="6">Dolichyl-diphosphooligosaccharide-protein glycosyltransferase subunit OST5</fullName>
    </recommendedName>
</protein>
<comment type="function">
    <text evidence="6">Subunit of the oligosaccharyl transferase (OST) complex that catalyzes the initial transfer of a defined glycan (Glc(3)Man(9)GlcNAc(2) in eukaryotes) from the lipid carrier dolichol-pyrophosphate to an asparagine residue within an Asn-X-Ser/Thr consensus motif in nascent polypeptide chains, the first step in protein N-glycosylation. N-glycosylation occurs cotranslationally and the complex associates with the Sec61 complex at the channel-forming translocon complex that mediates protein translocation across the endoplasmic reticulum (ER). All subunits are required for a maximal enzyme activity.</text>
</comment>
<comment type="caution">
    <text evidence="7">The sequence shown here is derived from an EMBL/GenBank/DDBJ whole genome shotgun (WGS) entry which is preliminary data.</text>
</comment>
<dbReference type="OrthoDB" id="18408at2759"/>
<comment type="subcellular location">
    <subcellularLocation>
        <location evidence="1 6">Membrane</location>
        <topology evidence="1 6">Multi-pass membrane protein</topology>
    </subcellularLocation>
</comment>
<evidence type="ECO:0000256" key="6">
    <source>
        <dbReference type="RuleBase" id="RU367008"/>
    </source>
</evidence>
<evidence type="ECO:0000313" key="8">
    <source>
        <dbReference type="Proteomes" id="UP000253551"/>
    </source>
</evidence>
<keyword evidence="5 6" id="KW-0472">Membrane</keyword>
<evidence type="ECO:0000256" key="3">
    <source>
        <dbReference type="ARBA" id="ARBA00022692"/>
    </source>
</evidence>
<dbReference type="Proteomes" id="UP000253551">
    <property type="component" value="Unassembled WGS sequence"/>
</dbReference>
<feature type="transmembrane region" description="Helical" evidence="6">
    <location>
        <begin position="20"/>
        <end position="41"/>
    </location>
</feature>
<evidence type="ECO:0000256" key="4">
    <source>
        <dbReference type="ARBA" id="ARBA00022989"/>
    </source>
</evidence>